<organism evidence="1">
    <name type="scientific">uncultured Propionibacteriaceae bacterium</name>
    <dbReference type="NCBI Taxonomy" id="257457"/>
    <lineage>
        <taxon>Bacteria</taxon>
        <taxon>Bacillati</taxon>
        <taxon>Actinomycetota</taxon>
        <taxon>Actinomycetes</taxon>
        <taxon>Propionibacteriales</taxon>
        <taxon>Propionibacteriaceae</taxon>
        <taxon>environmental samples</taxon>
    </lineage>
</organism>
<proteinExistence type="predicted"/>
<reference evidence="1" key="1">
    <citation type="submission" date="2020-02" db="EMBL/GenBank/DDBJ databases">
        <authorList>
            <person name="Meier V. D."/>
        </authorList>
    </citation>
    <scope>NUCLEOTIDE SEQUENCE</scope>
    <source>
        <strain evidence="1">AVDCRST_MAG75</strain>
    </source>
</reference>
<sequence length="121" mass="14044">MTDELRGDEAKEQTHRQFLDVADVDTWSDLQVVMVQLGRAAPYWRAQDTQGAVVPQQGWERDWDRRFRLVEYKYIEWCELRPKPDSTGLTLADIVGVCEAIGFQTDVLADTVRVLGYRLLR</sequence>
<name>A0A6J4N9K2_9ACTN</name>
<evidence type="ECO:0000313" key="1">
    <source>
        <dbReference type="EMBL" id="CAA9381590.1"/>
    </source>
</evidence>
<dbReference type="AlphaFoldDB" id="A0A6J4N9K2"/>
<accession>A0A6J4N9K2</accession>
<dbReference type="Pfam" id="PF20383">
    <property type="entry name" value="DUF6678"/>
    <property type="match status" value="1"/>
</dbReference>
<dbReference type="InterPro" id="IPR046500">
    <property type="entry name" value="DUF6678"/>
</dbReference>
<dbReference type="EMBL" id="CADCUO010000065">
    <property type="protein sequence ID" value="CAA9381590.1"/>
    <property type="molecule type" value="Genomic_DNA"/>
</dbReference>
<gene>
    <name evidence="1" type="ORF">AVDCRST_MAG75-996</name>
</gene>
<protein>
    <submittedName>
        <fullName evidence="1">Uncharacterized protein</fullName>
    </submittedName>
</protein>